<dbReference type="Pfam" id="PF05327">
    <property type="entry name" value="RRN3"/>
    <property type="match status" value="1"/>
</dbReference>
<organism evidence="2 3">
    <name type="scientific">Vigna mungo</name>
    <name type="common">Black gram</name>
    <name type="synonym">Phaseolus mungo</name>
    <dbReference type="NCBI Taxonomy" id="3915"/>
    <lineage>
        <taxon>Eukaryota</taxon>
        <taxon>Viridiplantae</taxon>
        <taxon>Streptophyta</taxon>
        <taxon>Embryophyta</taxon>
        <taxon>Tracheophyta</taxon>
        <taxon>Spermatophyta</taxon>
        <taxon>Magnoliopsida</taxon>
        <taxon>eudicotyledons</taxon>
        <taxon>Gunneridae</taxon>
        <taxon>Pentapetalae</taxon>
        <taxon>rosids</taxon>
        <taxon>fabids</taxon>
        <taxon>Fabales</taxon>
        <taxon>Fabaceae</taxon>
        <taxon>Papilionoideae</taxon>
        <taxon>50 kb inversion clade</taxon>
        <taxon>NPAAA clade</taxon>
        <taxon>indigoferoid/millettioid clade</taxon>
        <taxon>Phaseoleae</taxon>
        <taxon>Vigna</taxon>
    </lineage>
</organism>
<name>A0AAQ3S989_VIGMU</name>
<dbReference type="GO" id="GO:0001042">
    <property type="term" value="F:RNA polymerase I core binding"/>
    <property type="evidence" value="ECO:0007669"/>
    <property type="project" value="TreeGrafter"/>
</dbReference>
<dbReference type="AlphaFoldDB" id="A0AAQ3S989"/>
<reference evidence="2 3" key="1">
    <citation type="journal article" date="2023" name="Life. Sci Alliance">
        <title>Evolutionary insights into 3D genome organization and epigenetic landscape of Vigna mungo.</title>
        <authorList>
            <person name="Junaid A."/>
            <person name="Singh B."/>
            <person name="Bhatia S."/>
        </authorList>
    </citation>
    <scope>NUCLEOTIDE SEQUENCE [LARGE SCALE GENOMIC DNA]</scope>
    <source>
        <strain evidence="2">Urdbean</strain>
    </source>
</reference>
<accession>A0AAQ3S989</accession>
<evidence type="ECO:0000313" key="3">
    <source>
        <dbReference type="Proteomes" id="UP001374535"/>
    </source>
</evidence>
<dbReference type="GO" id="GO:0005634">
    <property type="term" value="C:nucleus"/>
    <property type="evidence" value="ECO:0007669"/>
    <property type="project" value="TreeGrafter"/>
</dbReference>
<comment type="similarity">
    <text evidence="1">Belongs to the RRN3 family.</text>
</comment>
<dbReference type="GO" id="GO:0006361">
    <property type="term" value="P:transcription initiation at RNA polymerase I promoter"/>
    <property type="evidence" value="ECO:0007669"/>
    <property type="project" value="InterPro"/>
</dbReference>
<evidence type="ECO:0000256" key="1">
    <source>
        <dbReference type="ARBA" id="ARBA00010098"/>
    </source>
</evidence>
<proteinExistence type="inferred from homology"/>
<dbReference type="InterPro" id="IPR007991">
    <property type="entry name" value="RNA_pol_I_trans_ini_fac_RRN3"/>
</dbReference>
<keyword evidence="3" id="KW-1185">Reference proteome</keyword>
<dbReference type="GO" id="GO:0001181">
    <property type="term" value="F:RNA polymerase I general transcription initiation factor activity"/>
    <property type="evidence" value="ECO:0007669"/>
    <property type="project" value="InterPro"/>
</dbReference>
<dbReference type="EMBL" id="CP144699">
    <property type="protein sequence ID" value="WVZ21138.1"/>
    <property type="molecule type" value="Genomic_DNA"/>
</dbReference>
<protein>
    <submittedName>
        <fullName evidence="2">Uncharacterized protein</fullName>
    </submittedName>
</protein>
<sequence length="161" mass="18541">MELRGEVCLPTVVVEFLRQAKAAKLFMVSESFVFNDMLESDLSKAFGGMDRLDMFFPFDPCLLKKSESYIRPHFVRWYKVRTTYDDDDDNVSEVSESGSEVTDDDFVDTNTKDMIDDDMMVTVEDLDFNPDLNKMSITPKNSLKHLRMPARIRPSTSPESL</sequence>
<evidence type="ECO:0000313" key="2">
    <source>
        <dbReference type="EMBL" id="WVZ21138.1"/>
    </source>
</evidence>
<dbReference type="PANTHER" id="PTHR12790:SF0">
    <property type="entry name" value="RNA POLYMERASE I-SPECIFIC TRANSCRIPTION INITIATION FACTOR RRN3-RELATED"/>
    <property type="match status" value="1"/>
</dbReference>
<gene>
    <name evidence="2" type="ORF">V8G54_008460</name>
</gene>
<dbReference type="PANTHER" id="PTHR12790">
    <property type="entry name" value="TRANSCRIPTION INITIATION FACTOR IA RRN3"/>
    <property type="match status" value="1"/>
</dbReference>
<dbReference type="Proteomes" id="UP001374535">
    <property type="component" value="Chromosome 2"/>
</dbReference>